<dbReference type="InterPro" id="IPR012164">
    <property type="entry name" value="Rpa12/Rpb9/Rpc10/TFS"/>
</dbReference>
<dbReference type="GO" id="GO:0006351">
    <property type="term" value="P:DNA-templated transcription"/>
    <property type="evidence" value="ECO:0007669"/>
    <property type="project" value="InterPro"/>
</dbReference>
<dbReference type="EMBL" id="BARU01024291">
    <property type="protein sequence ID" value="GAH48306.1"/>
    <property type="molecule type" value="Genomic_DNA"/>
</dbReference>
<dbReference type="SMART" id="SM00440">
    <property type="entry name" value="ZnF_C2C2"/>
    <property type="match status" value="1"/>
</dbReference>
<evidence type="ECO:0000256" key="3">
    <source>
        <dbReference type="ARBA" id="ARBA00022833"/>
    </source>
</evidence>
<dbReference type="InterPro" id="IPR001222">
    <property type="entry name" value="Znf_TFIIS"/>
</dbReference>
<dbReference type="GO" id="GO:0003899">
    <property type="term" value="F:DNA-directed RNA polymerase activity"/>
    <property type="evidence" value="ECO:0007669"/>
    <property type="project" value="InterPro"/>
</dbReference>
<keyword evidence="3" id="KW-0862">Zinc</keyword>
<feature type="domain" description="TFIIS-type" evidence="4">
    <location>
        <begin position="64"/>
        <end position="101"/>
    </location>
</feature>
<evidence type="ECO:0000313" key="5">
    <source>
        <dbReference type="EMBL" id="GAH48306.1"/>
    </source>
</evidence>
<name>X1FRI9_9ZZZZ</name>
<gene>
    <name evidence="5" type="ORF">S03H2_39313</name>
</gene>
<sequence length="101" mass="11750">MLPSKDNEGNKIFKCRCGATKPFSDEKIEEYTQSTKIEHSIRAEVTNLNEVMEWKEKNLRSSIKDFKCRRCGYDKAHLETRQTRSADEGMTHFITCLKCGK</sequence>
<protein>
    <recommendedName>
        <fullName evidence="4">TFIIS-type domain-containing protein</fullName>
    </recommendedName>
</protein>
<dbReference type="PROSITE" id="PS51133">
    <property type="entry name" value="ZF_TFIIS_2"/>
    <property type="match status" value="1"/>
</dbReference>
<reference evidence="5" key="1">
    <citation type="journal article" date="2014" name="Front. Microbiol.">
        <title>High frequency of phylogenetically diverse reductive dehalogenase-homologous genes in deep subseafloor sedimentary metagenomes.</title>
        <authorList>
            <person name="Kawai M."/>
            <person name="Futagami T."/>
            <person name="Toyoda A."/>
            <person name="Takaki Y."/>
            <person name="Nishi S."/>
            <person name="Hori S."/>
            <person name="Arai W."/>
            <person name="Tsubouchi T."/>
            <person name="Morono Y."/>
            <person name="Uchiyama I."/>
            <person name="Ito T."/>
            <person name="Fujiyama A."/>
            <person name="Inagaki F."/>
            <person name="Takami H."/>
        </authorList>
    </citation>
    <scope>NUCLEOTIDE SEQUENCE</scope>
    <source>
        <strain evidence="5">Expedition CK06-06</strain>
    </source>
</reference>
<accession>X1FRI9</accession>
<dbReference type="AlphaFoldDB" id="X1FRI9"/>
<keyword evidence="2" id="KW-0863">Zinc-finger</keyword>
<proteinExistence type="predicted"/>
<dbReference type="Pfam" id="PF01096">
    <property type="entry name" value="Zn_ribbon_TFIIS"/>
    <property type="match status" value="1"/>
</dbReference>
<feature type="non-terminal residue" evidence="5">
    <location>
        <position position="101"/>
    </location>
</feature>
<dbReference type="SUPFAM" id="SSF57783">
    <property type="entry name" value="Zinc beta-ribbon"/>
    <property type="match status" value="1"/>
</dbReference>
<dbReference type="PIRSF" id="PIRSF005586">
    <property type="entry name" value="RNApol_RpoM"/>
    <property type="match status" value="1"/>
</dbReference>
<evidence type="ECO:0000256" key="2">
    <source>
        <dbReference type="ARBA" id="ARBA00022771"/>
    </source>
</evidence>
<dbReference type="GO" id="GO:0003676">
    <property type="term" value="F:nucleic acid binding"/>
    <property type="evidence" value="ECO:0007669"/>
    <property type="project" value="InterPro"/>
</dbReference>
<dbReference type="PANTHER" id="PTHR11239">
    <property type="entry name" value="DNA-DIRECTED RNA POLYMERASE"/>
    <property type="match status" value="1"/>
</dbReference>
<dbReference type="Gene3D" id="2.20.25.10">
    <property type="match status" value="1"/>
</dbReference>
<dbReference type="GO" id="GO:0008270">
    <property type="term" value="F:zinc ion binding"/>
    <property type="evidence" value="ECO:0007669"/>
    <property type="project" value="UniProtKB-KW"/>
</dbReference>
<dbReference type="PANTHER" id="PTHR11239:SF12">
    <property type="entry name" value="DNA-DIRECTED RNA POLYMERASE III SUBUNIT RPC10"/>
    <property type="match status" value="1"/>
</dbReference>
<organism evidence="5">
    <name type="scientific">marine sediment metagenome</name>
    <dbReference type="NCBI Taxonomy" id="412755"/>
    <lineage>
        <taxon>unclassified sequences</taxon>
        <taxon>metagenomes</taxon>
        <taxon>ecological metagenomes</taxon>
    </lineage>
</organism>
<evidence type="ECO:0000256" key="1">
    <source>
        <dbReference type="ARBA" id="ARBA00022723"/>
    </source>
</evidence>
<comment type="caution">
    <text evidence="5">The sequence shown here is derived from an EMBL/GenBank/DDBJ whole genome shotgun (WGS) entry which is preliminary data.</text>
</comment>
<evidence type="ECO:0000259" key="4">
    <source>
        <dbReference type="PROSITE" id="PS51133"/>
    </source>
</evidence>
<keyword evidence="1" id="KW-0479">Metal-binding</keyword>